<evidence type="ECO:0000256" key="6">
    <source>
        <dbReference type="ARBA" id="ARBA00023054"/>
    </source>
</evidence>
<dbReference type="Pfam" id="PF09454">
    <property type="entry name" value="Vps23_core"/>
    <property type="match status" value="1"/>
</dbReference>
<keyword evidence="12" id="KW-1185">Reference proteome</keyword>
<reference evidence="11 12" key="1">
    <citation type="submission" date="2024-11" db="EMBL/GenBank/DDBJ databases">
        <title>Chromosome-level genome assembly of Eucalyptus globulus Labill. provides insights into its genome evolution.</title>
        <authorList>
            <person name="Li X."/>
        </authorList>
    </citation>
    <scope>NUCLEOTIDE SEQUENCE [LARGE SCALE GENOMIC DNA]</scope>
    <source>
        <strain evidence="11">CL2024</strain>
        <tissue evidence="11">Fresh tender leaves</tissue>
    </source>
</reference>
<keyword evidence="4" id="KW-0967">Endosome</keyword>
<protein>
    <submittedName>
        <fullName evidence="11">Uncharacterized protein</fullName>
    </submittedName>
</protein>
<comment type="caution">
    <text evidence="11">The sequence shown here is derived from an EMBL/GenBank/DDBJ whole genome shotgun (WGS) entry which is preliminary data.</text>
</comment>
<evidence type="ECO:0000313" key="12">
    <source>
        <dbReference type="Proteomes" id="UP001634007"/>
    </source>
</evidence>
<dbReference type="GO" id="GO:0005768">
    <property type="term" value="C:endosome"/>
    <property type="evidence" value="ECO:0007669"/>
    <property type="project" value="UniProtKB-SubCell"/>
</dbReference>
<keyword evidence="3 7" id="KW-0813">Transport</keyword>
<evidence type="ECO:0000256" key="7">
    <source>
        <dbReference type="PROSITE-ProRule" id="PRU00644"/>
    </source>
</evidence>
<evidence type="ECO:0000256" key="2">
    <source>
        <dbReference type="ARBA" id="ARBA00009594"/>
    </source>
</evidence>
<evidence type="ECO:0000259" key="9">
    <source>
        <dbReference type="PROSITE" id="PS51312"/>
    </source>
</evidence>
<evidence type="ECO:0000256" key="4">
    <source>
        <dbReference type="ARBA" id="ARBA00022753"/>
    </source>
</evidence>
<dbReference type="EMBL" id="JBJKBG010000002">
    <property type="protein sequence ID" value="KAL3749709.1"/>
    <property type="molecule type" value="Genomic_DNA"/>
</dbReference>
<dbReference type="InterPro" id="IPR052070">
    <property type="entry name" value="ESCRT-I_UEV_domain"/>
</dbReference>
<dbReference type="CDD" id="cd11685">
    <property type="entry name" value="UEV_TSG101-like"/>
    <property type="match status" value="1"/>
</dbReference>
<sequence>MAPQSPIQFIEAALWCTGPFELSYTDPDQKWLIRKDMLSLLQDFPNLSPSMDAYIHNDGSIVNILNAHGTVHVSSSSPQVPLTIWLHENYPHAAPIVMVGLPGVASSLTIHHNHPFIDPSGLTTSPYIQTWEFPRCNLKDLVHNLVKIFSRDHPFSYSPTSSPFTHPSVVSKKEALDRLAGMLHYDTMAWRSETDEEIEELLALQQEMDQRVATVTTIVQGLERERWELRDRVAQLAEEADVLINWIKVHDLKRAVAAGDDGIDDVFEGVDEESRLRLQCSAEDLSIEDTIYALDKAVDEGAVNFETYIRQVRHLAREQFFHRDTVVKIETSHQLFGDQE</sequence>
<accession>A0ABD3LD95</accession>
<dbReference type="Gene3D" id="3.10.110.10">
    <property type="entry name" value="Ubiquitin Conjugating Enzyme"/>
    <property type="match status" value="1"/>
</dbReference>
<keyword evidence="6 8" id="KW-0175">Coiled coil</keyword>
<dbReference type="Gene3D" id="6.10.140.820">
    <property type="match status" value="1"/>
</dbReference>
<dbReference type="InterPro" id="IPR037202">
    <property type="entry name" value="ESCRT_assembly_dom"/>
</dbReference>
<dbReference type="InterPro" id="IPR017916">
    <property type="entry name" value="SB_dom"/>
</dbReference>
<dbReference type="GO" id="GO:0015031">
    <property type="term" value="P:protein transport"/>
    <property type="evidence" value="ECO:0007669"/>
    <property type="project" value="UniProtKB-UniRule"/>
</dbReference>
<comment type="similarity">
    <text evidence="2">Belongs to the ubiquitin-conjugating enzyme family. UEV subfamily.</text>
</comment>
<feature type="domain" description="SB" evidence="9">
    <location>
        <begin position="271"/>
        <end position="339"/>
    </location>
</feature>
<dbReference type="Pfam" id="PF05743">
    <property type="entry name" value="UEV"/>
    <property type="match status" value="1"/>
</dbReference>
<feature type="coiled-coil region" evidence="8">
    <location>
        <begin position="191"/>
        <end position="239"/>
    </location>
</feature>
<evidence type="ECO:0000313" key="11">
    <source>
        <dbReference type="EMBL" id="KAL3749709.1"/>
    </source>
</evidence>
<evidence type="ECO:0000259" key="10">
    <source>
        <dbReference type="PROSITE" id="PS51322"/>
    </source>
</evidence>
<keyword evidence="5 7" id="KW-0653">Protein transport</keyword>
<dbReference type="PANTHER" id="PTHR23306:SF21">
    <property type="entry name" value="UBIQUITIN-CONJUGATING ENZYME_RWD-LIKE PROTEIN"/>
    <property type="match status" value="1"/>
</dbReference>
<dbReference type="SUPFAM" id="SSF54495">
    <property type="entry name" value="UBC-like"/>
    <property type="match status" value="1"/>
</dbReference>
<dbReference type="PROSITE" id="PS51322">
    <property type="entry name" value="UEV"/>
    <property type="match status" value="1"/>
</dbReference>
<name>A0ABD3LD95_EUCGL</name>
<evidence type="ECO:0000256" key="5">
    <source>
        <dbReference type="ARBA" id="ARBA00022927"/>
    </source>
</evidence>
<gene>
    <name evidence="11" type="ORF">ACJRO7_010778</name>
</gene>
<proteinExistence type="inferred from homology"/>
<dbReference type="Proteomes" id="UP001634007">
    <property type="component" value="Unassembled WGS sequence"/>
</dbReference>
<dbReference type="PROSITE" id="PS51312">
    <property type="entry name" value="SB"/>
    <property type="match status" value="1"/>
</dbReference>
<dbReference type="AlphaFoldDB" id="A0ABD3LD95"/>
<dbReference type="PANTHER" id="PTHR23306">
    <property type="entry name" value="TUMOR SUSCEPTIBILITY GENE 101 PROTEIN-RELATED"/>
    <property type="match status" value="1"/>
</dbReference>
<dbReference type="InterPro" id="IPR016135">
    <property type="entry name" value="UBQ-conjugating_enzyme/RWD"/>
</dbReference>
<feature type="domain" description="UEV" evidence="10">
    <location>
        <begin position="14"/>
        <end position="159"/>
    </location>
</feature>
<dbReference type="SUPFAM" id="SSF140111">
    <property type="entry name" value="Endosomal sorting complex assembly domain"/>
    <property type="match status" value="1"/>
</dbReference>
<evidence type="ECO:0000256" key="1">
    <source>
        <dbReference type="ARBA" id="ARBA00004177"/>
    </source>
</evidence>
<evidence type="ECO:0000256" key="3">
    <source>
        <dbReference type="ARBA" id="ARBA00022448"/>
    </source>
</evidence>
<evidence type="ECO:0000256" key="8">
    <source>
        <dbReference type="SAM" id="Coils"/>
    </source>
</evidence>
<comment type="subcellular location">
    <subcellularLocation>
        <location evidence="1">Endosome</location>
    </subcellularLocation>
</comment>
<dbReference type="InterPro" id="IPR008883">
    <property type="entry name" value="UEV_N"/>
</dbReference>
<organism evidence="11 12">
    <name type="scientific">Eucalyptus globulus</name>
    <name type="common">Tasmanian blue gum</name>
    <dbReference type="NCBI Taxonomy" id="34317"/>
    <lineage>
        <taxon>Eukaryota</taxon>
        <taxon>Viridiplantae</taxon>
        <taxon>Streptophyta</taxon>
        <taxon>Embryophyta</taxon>
        <taxon>Tracheophyta</taxon>
        <taxon>Spermatophyta</taxon>
        <taxon>Magnoliopsida</taxon>
        <taxon>eudicotyledons</taxon>
        <taxon>Gunneridae</taxon>
        <taxon>Pentapetalae</taxon>
        <taxon>rosids</taxon>
        <taxon>malvids</taxon>
        <taxon>Myrtales</taxon>
        <taxon>Myrtaceae</taxon>
        <taxon>Myrtoideae</taxon>
        <taxon>Eucalypteae</taxon>
        <taxon>Eucalyptus</taxon>
    </lineage>
</organism>